<evidence type="ECO:0000313" key="9">
    <source>
        <dbReference type="EMBL" id="CCD22227.1"/>
    </source>
</evidence>
<dbReference type="Gene3D" id="2.30.30.40">
    <property type="entry name" value="SH3 Domains"/>
    <property type="match status" value="1"/>
</dbReference>
<accession>G0W339</accession>
<organism evidence="9 10">
    <name type="scientific">Naumovozyma dairenensis (strain ATCC 10597 / BCRC 20456 / CBS 421 / NBRC 0211 / NRRL Y-12639)</name>
    <name type="common">Saccharomyces dairenensis</name>
    <dbReference type="NCBI Taxonomy" id="1071378"/>
    <lineage>
        <taxon>Eukaryota</taxon>
        <taxon>Fungi</taxon>
        <taxon>Dikarya</taxon>
        <taxon>Ascomycota</taxon>
        <taxon>Saccharomycotina</taxon>
        <taxon>Saccharomycetes</taxon>
        <taxon>Saccharomycetales</taxon>
        <taxon>Saccharomycetaceae</taxon>
        <taxon>Naumovozyma</taxon>
    </lineage>
</organism>
<feature type="domain" description="N-terminal Ras-GEF" evidence="8">
    <location>
        <begin position="823"/>
        <end position="965"/>
    </location>
</feature>
<reference evidence="9 10" key="1">
    <citation type="journal article" date="2011" name="Proc. Natl. Acad. Sci. U.S.A.">
        <title>Evolutionary erosion of yeast sex chromosomes by mating-type switching accidents.</title>
        <authorList>
            <person name="Gordon J.L."/>
            <person name="Armisen D."/>
            <person name="Proux-Wera E."/>
            <person name="Oheigeartaigh S.S."/>
            <person name="Byrne K.P."/>
            <person name="Wolfe K.H."/>
        </authorList>
    </citation>
    <scope>NUCLEOTIDE SEQUENCE [LARGE SCALE GENOMIC DNA]</scope>
    <source>
        <strain evidence="10">ATCC 10597 / BCRC 20456 / CBS 421 / NBRC 0211 / NRRL Y-12639</strain>
    </source>
</reference>
<feature type="compositionally biased region" description="Polar residues" evidence="5">
    <location>
        <begin position="218"/>
        <end position="249"/>
    </location>
</feature>
<dbReference type="EMBL" id="HE580267">
    <property type="protein sequence ID" value="CCD22227.1"/>
    <property type="molecule type" value="Genomic_DNA"/>
</dbReference>
<dbReference type="KEGG" id="ndi:NDAI_0A00690"/>
<feature type="compositionally biased region" description="Polar residues" evidence="5">
    <location>
        <begin position="180"/>
        <end position="194"/>
    </location>
</feature>
<dbReference type="PROSITE" id="PS50002">
    <property type="entry name" value="SH3"/>
    <property type="match status" value="1"/>
</dbReference>
<dbReference type="InterPro" id="IPR001452">
    <property type="entry name" value="SH3_domain"/>
</dbReference>
<proteinExistence type="predicted"/>
<protein>
    <recommendedName>
        <fullName evidence="11">Ras GEF</fullName>
    </recommendedName>
</protein>
<dbReference type="Gene3D" id="1.20.870.10">
    <property type="entry name" value="Son of sevenless (SoS) protein Chain: S domain 1"/>
    <property type="match status" value="1"/>
</dbReference>
<dbReference type="eggNOG" id="KOG3417">
    <property type="taxonomic scope" value="Eukaryota"/>
</dbReference>
<feature type="compositionally biased region" description="Acidic residues" evidence="5">
    <location>
        <begin position="196"/>
        <end position="213"/>
    </location>
</feature>
<evidence type="ECO:0000256" key="1">
    <source>
        <dbReference type="ARBA" id="ARBA00022443"/>
    </source>
</evidence>
<dbReference type="PROSITE" id="PS50009">
    <property type="entry name" value="RASGEF_CAT"/>
    <property type="match status" value="1"/>
</dbReference>
<feature type="compositionally biased region" description="Polar residues" evidence="5">
    <location>
        <begin position="136"/>
        <end position="147"/>
    </location>
</feature>
<dbReference type="InterPro" id="IPR000651">
    <property type="entry name" value="Ras-like_Gua-exchang_fac_N"/>
</dbReference>
<evidence type="ECO:0000256" key="3">
    <source>
        <dbReference type="PROSITE-ProRule" id="PRU00168"/>
    </source>
</evidence>
<dbReference type="SMART" id="SM00326">
    <property type="entry name" value="SH3"/>
    <property type="match status" value="1"/>
</dbReference>
<dbReference type="SMART" id="SM00229">
    <property type="entry name" value="RasGEFN"/>
    <property type="match status" value="1"/>
</dbReference>
<dbReference type="Gene3D" id="1.10.840.10">
    <property type="entry name" value="Ras guanine-nucleotide exchange factors catalytic domain"/>
    <property type="match status" value="1"/>
</dbReference>
<feature type="compositionally biased region" description="Basic and acidic residues" evidence="5">
    <location>
        <begin position="46"/>
        <end position="67"/>
    </location>
</feature>
<dbReference type="CDD" id="cd06224">
    <property type="entry name" value="REM"/>
    <property type="match status" value="1"/>
</dbReference>
<keyword evidence="2 3" id="KW-0344">Guanine-nucleotide releasing factor</keyword>
<dbReference type="InterPro" id="IPR023578">
    <property type="entry name" value="Ras_GEF_dom_sf"/>
</dbReference>
<dbReference type="GO" id="GO:0005085">
    <property type="term" value="F:guanyl-nucleotide exchange factor activity"/>
    <property type="evidence" value="ECO:0007669"/>
    <property type="project" value="UniProtKB-KW"/>
</dbReference>
<keyword evidence="10" id="KW-1185">Reference proteome</keyword>
<evidence type="ECO:0000259" key="7">
    <source>
        <dbReference type="PROSITE" id="PS50009"/>
    </source>
</evidence>
<dbReference type="Pfam" id="PF00617">
    <property type="entry name" value="RasGEF"/>
    <property type="match status" value="1"/>
</dbReference>
<name>G0W339_NAUDC</name>
<dbReference type="STRING" id="1071378.G0W339"/>
<dbReference type="PANTHER" id="PTHR23113:SF354">
    <property type="entry name" value="BUD SITE SELECTION PROTEIN 5"/>
    <property type="match status" value="1"/>
</dbReference>
<dbReference type="RefSeq" id="XP_003667470.1">
    <property type="nucleotide sequence ID" value="XM_003667422.1"/>
</dbReference>
<dbReference type="InterPro" id="IPR036964">
    <property type="entry name" value="RASGEF_cat_dom_sf"/>
</dbReference>
<sequence length="1402" mass="163229">MKLTYSQEQLLIKDENKTPTLEQHHPGRLFDDQKTPTLETFQDILKQQKKDQQKKEQEEKKDKHKTEIQAGLGLTLPIPSSKENLHINNNKNTNYETNMVNKQNHPYHNYTQKNTTTFENENNKKSIRMSLLINKHNPNNNTTSFIRNTLVRPGNETPPLNMQEKHLTTTSSRYDDPIEASNNTFSFETTINTLETNDEENSQEEEENENEEDIYLKNENSTLTTLEGTSNSYSNRQWNSNSTLEPNKQQSDKTVTHDNDDSNINKEMANFAYLFITAISSFDSSTLDDEDDREICLSFQKGDIAFVHNVDESGWGEVTLISNKQRGWIPFNYFEDTIKTEEQINTKITSIDKTSILIETKSPLKDFLSKCATFILYPKDFPLKTKNNANYNEIQSYTFNIEYINNIRTGVKTLLQMTECVSRSNELVLKNTNLKKSRKKLLASWYNLTIKADYYKRTTQDSNINKLLTLVYELIDIAFQFFRIWRNSKLELKNENEHENENEIRSKEPKKITTPINVNKDQIPNLTDPPTAKKRLNEINDILFRYIALIIGRLDLVENNPSGCELLEIITHQIILLLRELLYISKSCSYIIREKYQYAYENTFESNLDPLLSFVSELVSCIKIFVTGSLTQKLNELKPNYISLPSEKSNSPRYSSTGEKLIIILSNMGTLIATTITSCNNYLRLIGDLTLGNDRKYPNFVKIMITPEMFINKCTLEIKKRVNIQKLENSMKEMEIKDINSNTKNDKLIRFSTIRSGINNLTNSGTRLINDLIQTQEEGERTKSFSKDPIFNKYKIDANNGFENTIDPINNKETIYEELIFNKEDKIIGGSFRALIYKMTDEQNKPDDFLLSAFLLNFKIFGSANELTNDLIARFDLNDTLTQFENQTNNNNGKYSSRASKMKTRRRMVCNIFNSWMKSYWDYTEDFEILPTMINFFNEGVSEFLPIESKLLIELACKLLINRDKNIQVIKMKQLHAQLLPNIIKKSNVFSIISDTSISANSSRTSMTSLASLDENMIEDYNLTKVNTDNNEASNLELPLLNLGTFSLLSKTDVKNIEIVVQNYYKLTKMSLDDESIEPKYRVNEMIKKWITLFNKINEIPKQQFSYQSLTFAEFNSLEVAKQLTLIESALYNNVEATELINKNFFIKNKTLNRSPNVNAILSFTNQLSNYVVENVLQPNIANRIRINRLKNWLRIALSSLYFRNYNSLASIMTALQNSPITRLYYLWDELSEKDMKLYEYLSKIIHPNNNYKIYRQKIRTLKEQLDTTLEFSKSPLPVVPFFNLFLQDLTFINDGNADYRNPESFRPNKIINIDKFFKITTTISIVQYFQVKYDTNGSDPATNNRDSFFHLTEQMGVDTKNIRSIPLLQEYIFYELWRVNLAYEKNNQRGYDLSFQLLPRN</sequence>
<dbReference type="GO" id="GO:0005886">
    <property type="term" value="C:plasma membrane"/>
    <property type="evidence" value="ECO:0007669"/>
    <property type="project" value="TreeGrafter"/>
</dbReference>
<dbReference type="Pfam" id="PF00018">
    <property type="entry name" value="SH3_1"/>
    <property type="match status" value="1"/>
</dbReference>
<dbReference type="SUPFAM" id="SSF50044">
    <property type="entry name" value="SH3-domain"/>
    <property type="match status" value="1"/>
</dbReference>
<dbReference type="InterPro" id="IPR008937">
    <property type="entry name" value="Ras-like_GEF"/>
</dbReference>
<dbReference type="Proteomes" id="UP000000689">
    <property type="component" value="Chromosome 1"/>
</dbReference>
<keyword evidence="1 4" id="KW-0728">SH3 domain</keyword>
<dbReference type="PANTHER" id="PTHR23113">
    <property type="entry name" value="GUANINE NUCLEOTIDE EXCHANGE FACTOR"/>
    <property type="match status" value="1"/>
</dbReference>
<dbReference type="SMART" id="SM00147">
    <property type="entry name" value="RasGEF"/>
    <property type="match status" value="1"/>
</dbReference>
<evidence type="ECO:0000259" key="8">
    <source>
        <dbReference type="PROSITE" id="PS50212"/>
    </source>
</evidence>
<feature type="domain" description="Ras-GEF" evidence="7">
    <location>
        <begin position="1116"/>
        <end position="1368"/>
    </location>
</feature>
<evidence type="ECO:0000259" key="6">
    <source>
        <dbReference type="PROSITE" id="PS50002"/>
    </source>
</evidence>
<evidence type="ECO:0000313" key="10">
    <source>
        <dbReference type="Proteomes" id="UP000000689"/>
    </source>
</evidence>
<dbReference type="HOGENOM" id="CLU_003150_0_0_1"/>
<evidence type="ECO:0000256" key="5">
    <source>
        <dbReference type="SAM" id="MobiDB-lite"/>
    </source>
</evidence>
<feature type="compositionally biased region" description="Basic and acidic residues" evidence="5">
    <location>
        <begin position="250"/>
        <end position="262"/>
    </location>
</feature>
<gene>
    <name evidence="9" type="primary">NDAI0A00690</name>
    <name evidence="9" type="ordered locus">NDAI_0A00690</name>
</gene>
<evidence type="ECO:0000256" key="4">
    <source>
        <dbReference type="PROSITE-ProRule" id="PRU00192"/>
    </source>
</evidence>
<dbReference type="GeneID" id="11493953"/>
<dbReference type="PROSITE" id="PS50212">
    <property type="entry name" value="RASGEF_NTER"/>
    <property type="match status" value="1"/>
</dbReference>
<feature type="region of interest" description="Disordered" evidence="5">
    <location>
        <begin position="1"/>
        <end position="68"/>
    </location>
</feature>
<dbReference type="InterPro" id="IPR001895">
    <property type="entry name" value="RASGEF_cat_dom"/>
</dbReference>
<evidence type="ECO:0008006" key="11">
    <source>
        <dbReference type="Google" id="ProtNLM"/>
    </source>
</evidence>
<dbReference type="OrthoDB" id="546434at2759"/>
<evidence type="ECO:0000256" key="2">
    <source>
        <dbReference type="ARBA" id="ARBA00022658"/>
    </source>
</evidence>
<feature type="domain" description="SH3" evidence="6">
    <location>
        <begin position="271"/>
        <end position="339"/>
    </location>
</feature>
<dbReference type="GO" id="GO:0007265">
    <property type="term" value="P:Ras protein signal transduction"/>
    <property type="evidence" value="ECO:0007669"/>
    <property type="project" value="TreeGrafter"/>
</dbReference>
<feature type="region of interest" description="Disordered" evidence="5">
    <location>
        <begin position="135"/>
        <end position="262"/>
    </location>
</feature>
<dbReference type="OMA" id="LYFRNFN"/>
<dbReference type="Pfam" id="PF00618">
    <property type="entry name" value="RasGEF_N"/>
    <property type="match status" value="1"/>
</dbReference>
<dbReference type="InterPro" id="IPR036028">
    <property type="entry name" value="SH3-like_dom_sf"/>
</dbReference>
<feature type="compositionally biased region" description="Basic and acidic residues" evidence="5">
    <location>
        <begin position="11"/>
        <end position="34"/>
    </location>
</feature>
<dbReference type="SUPFAM" id="SSF48366">
    <property type="entry name" value="Ras GEF"/>
    <property type="match status" value="1"/>
</dbReference>